<evidence type="ECO:0000313" key="10">
    <source>
        <dbReference type="EnsemblProtists" id="EOD39183"/>
    </source>
</evidence>
<keyword evidence="3 9" id="KW-0813">Transport</keyword>
<dbReference type="RefSeq" id="XP_005791612.1">
    <property type="nucleotide sequence ID" value="XM_005791555.1"/>
</dbReference>
<keyword evidence="7 8" id="KW-0472">Membrane</keyword>
<comment type="similarity">
    <text evidence="2 9">Belongs to the mitochondrial carrier (TC 2.A.29) family.</text>
</comment>
<dbReference type="OMA" id="GWIRSEN"/>
<dbReference type="InterPro" id="IPR050391">
    <property type="entry name" value="Mito_Metabolite_Transporter"/>
</dbReference>
<dbReference type="HOGENOM" id="CLU_015166_14_3_1"/>
<dbReference type="Pfam" id="PF00153">
    <property type="entry name" value="Mito_carr"/>
    <property type="match status" value="2"/>
</dbReference>
<keyword evidence="4 8" id="KW-0812">Transmembrane</keyword>
<dbReference type="eggNOG" id="KOG0755">
    <property type="taxonomic scope" value="Eukaryota"/>
</dbReference>
<keyword evidence="5" id="KW-0677">Repeat</keyword>
<evidence type="ECO:0000256" key="8">
    <source>
        <dbReference type="PROSITE-ProRule" id="PRU00282"/>
    </source>
</evidence>
<sequence>MAGSSALYSLGTRGPDNLYPRRDNRVRREALLGAAAASTASLVSNPFDTVRARMQLSDSGGLCSRGGASIRSPLHAMELVVRKEGAVALWRSLPEAVVYNAVLNSVRFSLYSALTVSAAQSSHMEALPKPVGGFVAGCIAGAIASPIAKARTAAQRGPTDSRSSALVDTIRHRPFSGASSWALRNGGHTGIIFSTYEGLNRGFSTSLSGLPPISHSLLASLCAATISCVLMNPLDVISTRVFAQSSPQPALAGARSFGPAGFAPLGCCTGLCMPMPATAHYSSPVDCAVKLVASEGVAALWKGLGANLARIVPHTAVTFAIVESLRPRLARS</sequence>
<proteinExistence type="inferred from homology"/>
<reference evidence="11" key="1">
    <citation type="journal article" date="2013" name="Nature">
        <title>Pan genome of the phytoplankton Emiliania underpins its global distribution.</title>
        <authorList>
            <person name="Read B.A."/>
            <person name="Kegel J."/>
            <person name="Klute M.J."/>
            <person name="Kuo A."/>
            <person name="Lefebvre S.C."/>
            <person name="Maumus F."/>
            <person name="Mayer C."/>
            <person name="Miller J."/>
            <person name="Monier A."/>
            <person name="Salamov A."/>
            <person name="Young J."/>
            <person name="Aguilar M."/>
            <person name="Claverie J.M."/>
            <person name="Frickenhaus S."/>
            <person name="Gonzalez K."/>
            <person name="Herman E.K."/>
            <person name="Lin Y.C."/>
            <person name="Napier J."/>
            <person name="Ogata H."/>
            <person name="Sarno A.F."/>
            <person name="Shmutz J."/>
            <person name="Schroeder D."/>
            <person name="de Vargas C."/>
            <person name="Verret F."/>
            <person name="von Dassow P."/>
            <person name="Valentin K."/>
            <person name="Van de Peer Y."/>
            <person name="Wheeler G."/>
            <person name="Dacks J.B."/>
            <person name="Delwiche C.F."/>
            <person name="Dyhrman S.T."/>
            <person name="Glockner G."/>
            <person name="John U."/>
            <person name="Richards T."/>
            <person name="Worden A.Z."/>
            <person name="Zhang X."/>
            <person name="Grigoriev I.V."/>
            <person name="Allen A.E."/>
            <person name="Bidle K."/>
            <person name="Borodovsky M."/>
            <person name="Bowler C."/>
            <person name="Brownlee C."/>
            <person name="Cock J.M."/>
            <person name="Elias M."/>
            <person name="Gladyshev V.N."/>
            <person name="Groth M."/>
            <person name="Guda C."/>
            <person name="Hadaegh A."/>
            <person name="Iglesias-Rodriguez M.D."/>
            <person name="Jenkins J."/>
            <person name="Jones B.M."/>
            <person name="Lawson T."/>
            <person name="Leese F."/>
            <person name="Lindquist E."/>
            <person name="Lobanov A."/>
            <person name="Lomsadze A."/>
            <person name="Malik S.B."/>
            <person name="Marsh M.E."/>
            <person name="Mackinder L."/>
            <person name="Mock T."/>
            <person name="Mueller-Roeber B."/>
            <person name="Pagarete A."/>
            <person name="Parker M."/>
            <person name="Probert I."/>
            <person name="Quesneville H."/>
            <person name="Raines C."/>
            <person name="Rensing S.A."/>
            <person name="Riano-Pachon D.M."/>
            <person name="Richier S."/>
            <person name="Rokitta S."/>
            <person name="Shiraiwa Y."/>
            <person name="Soanes D.M."/>
            <person name="van der Giezen M."/>
            <person name="Wahlund T.M."/>
            <person name="Williams B."/>
            <person name="Wilson W."/>
            <person name="Wolfe G."/>
            <person name="Wurch L.L."/>
        </authorList>
    </citation>
    <scope>NUCLEOTIDE SEQUENCE</scope>
</reference>
<accession>A0A0D3KTU8</accession>
<feature type="repeat" description="Solcar" evidence="8">
    <location>
        <begin position="211"/>
        <end position="328"/>
    </location>
</feature>
<evidence type="ECO:0000313" key="11">
    <source>
        <dbReference type="Proteomes" id="UP000013827"/>
    </source>
</evidence>
<evidence type="ECO:0000256" key="4">
    <source>
        <dbReference type="ARBA" id="ARBA00022692"/>
    </source>
</evidence>
<name>A0A0D3KTU8_EMIH1</name>
<dbReference type="GeneID" id="17284453"/>
<dbReference type="Gene3D" id="1.50.40.10">
    <property type="entry name" value="Mitochondrial carrier domain"/>
    <property type="match status" value="2"/>
</dbReference>
<keyword evidence="11" id="KW-1185">Reference proteome</keyword>
<dbReference type="PANTHER" id="PTHR45618">
    <property type="entry name" value="MITOCHONDRIAL DICARBOXYLATE CARRIER-RELATED"/>
    <property type="match status" value="1"/>
</dbReference>
<dbReference type="PROSITE" id="PS50920">
    <property type="entry name" value="SOLCAR"/>
    <property type="match status" value="2"/>
</dbReference>
<evidence type="ECO:0000256" key="9">
    <source>
        <dbReference type="RuleBase" id="RU000488"/>
    </source>
</evidence>
<evidence type="ECO:0000256" key="7">
    <source>
        <dbReference type="ARBA" id="ARBA00023136"/>
    </source>
</evidence>
<dbReference type="SUPFAM" id="SSF103506">
    <property type="entry name" value="Mitochondrial carrier"/>
    <property type="match status" value="1"/>
</dbReference>
<protein>
    <recommendedName>
        <fullName evidence="12">Mitochondrial carrier protein</fullName>
    </recommendedName>
</protein>
<evidence type="ECO:0000256" key="5">
    <source>
        <dbReference type="ARBA" id="ARBA00022737"/>
    </source>
</evidence>
<reference evidence="10" key="2">
    <citation type="submission" date="2024-10" db="UniProtKB">
        <authorList>
            <consortium name="EnsemblProtists"/>
        </authorList>
    </citation>
    <scope>IDENTIFICATION</scope>
</reference>
<dbReference type="GO" id="GO:0016020">
    <property type="term" value="C:membrane"/>
    <property type="evidence" value="ECO:0007669"/>
    <property type="project" value="UniProtKB-SubCell"/>
</dbReference>
<organism evidence="10 11">
    <name type="scientific">Emiliania huxleyi (strain CCMP1516)</name>
    <dbReference type="NCBI Taxonomy" id="280463"/>
    <lineage>
        <taxon>Eukaryota</taxon>
        <taxon>Haptista</taxon>
        <taxon>Haptophyta</taxon>
        <taxon>Prymnesiophyceae</taxon>
        <taxon>Isochrysidales</taxon>
        <taxon>Noelaerhabdaceae</taxon>
        <taxon>Emiliania</taxon>
    </lineage>
</organism>
<feature type="repeat" description="Solcar" evidence="8">
    <location>
        <begin position="24"/>
        <end position="117"/>
    </location>
</feature>
<evidence type="ECO:0000256" key="3">
    <source>
        <dbReference type="ARBA" id="ARBA00022448"/>
    </source>
</evidence>
<comment type="subcellular location">
    <subcellularLocation>
        <location evidence="1">Membrane</location>
        <topology evidence="1">Multi-pass membrane protein</topology>
    </subcellularLocation>
</comment>
<keyword evidence="6" id="KW-1133">Transmembrane helix</keyword>
<evidence type="ECO:0000256" key="1">
    <source>
        <dbReference type="ARBA" id="ARBA00004141"/>
    </source>
</evidence>
<evidence type="ECO:0008006" key="12">
    <source>
        <dbReference type="Google" id="ProtNLM"/>
    </source>
</evidence>
<dbReference type="KEGG" id="ehx:EMIHUDRAFT_454458"/>
<dbReference type="InterPro" id="IPR018108">
    <property type="entry name" value="MCP_transmembrane"/>
</dbReference>
<evidence type="ECO:0000256" key="6">
    <source>
        <dbReference type="ARBA" id="ARBA00022989"/>
    </source>
</evidence>
<dbReference type="EnsemblProtists" id="EOD39183">
    <property type="protein sequence ID" value="EOD39183"/>
    <property type="gene ID" value="EMIHUDRAFT_454458"/>
</dbReference>
<dbReference type="Proteomes" id="UP000013827">
    <property type="component" value="Unassembled WGS sequence"/>
</dbReference>
<dbReference type="PaxDb" id="2903-EOD39183"/>
<dbReference type="STRING" id="2903.R1DUQ9"/>
<dbReference type="InterPro" id="IPR023395">
    <property type="entry name" value="MCP_dom_sf"/>
</dbReference>
<evidence type="ECO:0000256" key="2">
    <source>
        <dbReference type="ARBA" id="ARBA00006375"/>
    </source>
</evidence>
<dbReference type="AlphaFoldDB" id="A0A0D3KTU8"/>